<feature type="domain" description="DUF4166" evidence="1">
    <location>
        <begin position="15"/>
        <end position="198"/>
    </location>
</feature>
<proteinExistence type="predicted"/>
<dbReference type="EMBL" id="CP065647">
    <property type="protein sequence ID" value="QPR71283.1"/>
    <property type="molecule type" value="Genomic_DNA"/>
</dbReference>
<dbReference type="Pfam" id="PF13761">
    <property type="entry name" value="DUF4166"/>
    <property type="match status" value="1"/>
</dbReference>
<evidence type="ECO:0000313" key="3">
    <source>
        <dbReference type="EMBL" id="TWL20924.1"/>
    </source>
</evidence>
<gene>
    <name evidence="3" type="ORF">CHCC16736_2208</name>
    <name evidence="2" type="ORF">I6G80_15735</name>
</gene>
<accession>A0A1Y0YG22</accession>
<evidence type="ECO:0000313" key="5">
    <source>
        <dbReference type="Proteomes" id="UP000595038"/>
    </source>
</evidence>
<dbReference type="Proteomes" id="UP000435910">
    <property type="component" value="Unassembled WGS sequence"/>
</dbReference>
<dbReference type="AlphaFoldDB" id="A0A1Y0YG22"/>
<protein>
    <submittedName>
        <fullName evidence="2">DUF4166 domain-containing protein</fullName>
    </submittedName>
</protein>
<name>A0A1Y0YG22_BACLI</name>
<dbReference type="OMA" id="RCFFSER"/>
<sequence>MISMYERVIEDFHLLHPKLKERYQLTQENVFKGKGVMTEISGGSYWVRLLFKAGTVFRCFFPERGRNVPFTIENHIRLTKNDTPAAVWNRTFFFQDKQRHFDAVMIYDKSRVEIIDYFGHPPILISSLRFKAEADGSLSITSVRQWLPLFRKKLPLPKCLYGISSVNESYDEEKGCFTIDVHVKNPLFGTLFAYRGTFNREEETA</sequence>
<evidence type="ECO:0000259" key="1">
    <source>
        <dbReference type="Pfam" id="PF13761"/>
    </source>
</evidence>
<organism evidence="3 4">
    <name type="scientific">Bacillus licheniformis</name>
    <dbReference type="NCBI Taxonomy" id="1402"/>
    <lineage>
        <taxon>Bacteria</taxon>
        <taxon>Bacillati</taxon>
        <taxon>Bacillota</taxon>
        <taxon>Bacilli</taxon>
        <taxon>Bacillales</taxon>
        <taxon>Bacillaceae</taxon>
        <taxon>Bacillus</taxon>
    </lineage>
</organism>
<reference evidence="3 4" key="1">
    <citation type="submission" date="2019-06" db="EMBL/GenBank/DDBJ databases">
        <title>Genome sequence analysis of &gt;100 Bacillus licheniformis strains suggests intrinsic resistance to this species.</title>
        <authorList>
            <person name="Wels M."/>
            <person name="Siezen R.J."/>
            <person name="Johansen E."/>
            <person name="Stuer-Lauridsen B."/>
            <person name="Bjerre K."/>
            <person name="Nielsen B.K.K."/>
        </authorList>
    </citation>
    <scope>NUCLEOTIDE SEQUENCE [LARGE SCALE GENOMIC DNA]</scope>
    <source>
        <strain evidence="3 4">BAC-16736</strain>
    </source>
</reference>
<dbReference type="RefSeq" id="WP_003182541.1">
    <property type="nucleotide sequence ID" value="NZ_BEXU01000031.1"/>
</dbReference>
<reference evidence="2 5" key="2">
    <citation type="submission" date="2020-12" db="EMBL/GenBank/DDBJ databases">
        <title>FDA dAtabase for Regulatory Grade micrObial Sequences (FDA-ARGOS): Supporting development and validation of Infectious Disease Dx tests.</title>
        <authorList>
            <person name="Nelson B."/>
            <person name="Plummer A."/>
            <person name="Tallon L."/>
            <person name="Sadzewicz L."/>
            <person name="Zhao X."/>
            <person name="Boylan J."/>
            <person name="Ott S."/>
            <person name="Bowen H."/>
            <person name="Vavikolanu K."/>
            <person name="Mehta A."/>
            <person name="Aluvathingal J."/>
            <person name="Nadendla S."/>
            <person name="Myers T."/>
            <person name="Yan Y."/>
            <person name="Sichtig H."/>
        </authorList>
    </citation>
    <scope>NUCLEOTIDE SEQUENCE [LARGE SCALE GENOMIC DNA]</scope>
    <source>
        <strain evidence="2 5">FDAARGOS_923</strain>
    </source>
</reference>
<evidence type="ECO:0000313" key="4">
    <source>
        <dbReference type="Proteomes" id="UP000435910"/>
    </source>
</evidence>
<evidence type="ECO:0000313" key="2">
    <source>
        <dbReference type="EMBL" id="QPR71283.1"/>
    </source>
</evidence>
<dbReference type="EMBL" id="NILC01000033">
    <property type="protein sequence ID" value="TWL20924.1"/>
    <property type="molecule type" value="Genomic_DNA"/>
</dbReference>
<dbReference type="InterPro" id="IPR025311">
    <property type="entry name" value="DUF4166"/>
</dbReference>
<dbReference type="Proteomes" id="UP000595038">
    <property type="component" value="Chromosome"/>
</dbReference>
<dbReference type="GeneID" id="92861216"/>